<dbReference type="Pfam" id="PF18701">
    <property type="entry name" value="DUF5641"/>
    <property type="match status" value="1"/>
</dbReference>
<dbReference type="SUPFAM" id="SSF53098">
    <property type="entry name" value="Ribonuclease H-like"/>
    <property type="match status" value="1"/>
</dbReference>
<evidence type="ECO:0000259" key="1">
    <source>
        <dbReference type="PROSITE" id="PS50994"/>
    </source>
</evidence>
<gene>
    <name evidence="3" type="primary">LOC112683510</name>
</gene>
<dbReference type="PROSITE" id="PS50994">
    <property type="entry name" value="INTEGRASE"/>
    <property type="match status" value="1"/>
</dbReference>
<dbReference type="Proteomes" id="UP000694846">
    <property type="component" value="Unplaced"/>
</dbReference>
<dbReference type="Pfam" id="PF17921">
    <property type="entry name" value="Integrase_H2C2"/>
    <property type="match status" value="1"/>
</dbReference>
<dbReference type="GO" id="GO:0003676">
    <property type="term" value="F:nucleic acid binding"/>
    <property type="evidence" value="ECO:0007669"/>
    <property type="project" value="InterPro"/>
</dbReference>
<dbReference type="GeneID" id="112683510"/>
<dbReference type="SUPFAM" id="SSF56672">
    <property type="entry name" value="DNA/RNA polymerases"/>
    <property type="match status" value="1"/>
</dbReference>
<dbReference type="InterPro" id="IPR040676">
    <property type="entry name" value="DUF5641"/>
</dbReference>
<organism evidence="2 3">
    <name type="scientific">Sipha flava</name>
    <name type="common">yellow sugarcane aphid</name>
    <dbReference type="NCBI Taxonomy" id="143950"/>
    <lineage>
        <taxon>Eukaryota</taxon>
        <taxon>Metazoa</taxon>
        <taxon>Ecdysozoa</taxon>
        <taxon>Arthropoda</taxon>
        <taxon>Hexapoda</taxon>
        <taxon>Insecta</taxon>
        <taxon>Pterygota</taxon>
        <taxon>Neoptera</taxon>
        <taxon>Paraneoptera</taxon>
        <taxon>Hemiptera</taxon>
        <taxon>Sternorrhyncha</taxon>
        <taxon>Aphidomorpha</taxon>
        <taxon>Aphidoidea</taxon>
        <taxon>Aphididae</taxon>
        <taxon>Sipha</taxon>
    </lineage>
</organism>
<proteinExistence type="predicted"/>
<evidence type="ECO:0000313" key="3">
    <source>
        <dbReference type="RefSeq" id="XP_025410350.1"/>
    </source>
</evidence>
<dbReference type="Pfam" id="PF05380">
    <property type="entry name" value="Peptidase_A17"/>
    <property type="match status" value="1"/>
</dbReference>
<dbReference type="Gene3D" id="3.30.70.270">
    <property type="match status" value="1"/>
</dbReference>
<protein>
    <submittedName>
        <fullName evidence="3">Uncharacterized protein LOC112683510</fullName>
    </submittedName>
</protein>
<dbReference type="OrthoDB" id="6628241at2759"/>
<dbReference type="InterPro" id="IPR043128">
    <property type="entry name" value="Rev_trsase/Diguanyl_cyclase"/>
</dbReference>
<feature type="domain" description="Integrase catalytic" evidence="1">
    <location>
        <begin position="701"/>
        <end position="889"/>
    </location>
</feature>
<reference evidence="3" key="1">
    <citation type="submission" date="2025-08" db="UniProtKB">
        <authorList>
            <consortium name="RefSeq"/>
        </authorList>
    </citation>
    <scope>IDENTIFICATION</scope>
    <source>
        <tissue evidence="3">Whole body</tissue>
    </source>
</reference>
<name>A0A8B8FJ21_9HEMI</name>
<dbReference type="Gene3D" id="3.10.10.10">
    <property type="entry name" value="HIV Type 1 Reverse Transcriptase, subunit A, domain 1"/>
    <property type="match status" value="1"/>
</dbReference>
<dbReference type="InterPro" id="IPR001584">
    <property type="entry name" value="Integrase_cat-core"/>
</dbReference>
<evidence type="ECO:0000313" key="2">
    <source>
        <dbReference type="Proteomes" id="UP000694846"/>
    </source>
</evidence>
<dbReference type="GO" id="GO:0071897">
    <property type="term" value="P:DNA biosynthetic process"/>
    <property type="evidence" value="ECO:0007669"/>
    <property type="project" value="UniProtKB-ARBA"/>
</dbReference>
<sequence>MAEYQSDGHMSPASSVGSYFIPHHAVYRPSDTNPKIRVVFDASAKDYSGTSLNDVLFPGPKLQQDVVDVLLLFRLSRFAFTCDISKMYRQILISPEHRPFQHVLWRASPEDELQAFELNTVTYGVNCSPFLAIRVLHQIADMECDGFPFVREALLFHTYVDDICVGADSEAAAIQLQSDLITILRHSGMELKKWTSNIESVLNNVPNEDRACDALSFHDGDSVGSKVLGIRWDHHDDSFNYFVKPETLVTTKRGMLSLIARIFDPLGLLAPVIFQAKHLMQSVWKANIAWDENLPNDILKPWTQFVTDLPELQRVRIPRFVHTRRGLRCVLCGFCDASERGYAAVVYIKSLDFCERPSVSLLGAKTKLAPVKAYTIPRMELCAAVLLARWMARLKNILDGRLQIVDTLAWSDSTAVLSWLKTPHESFKVFVSNRVYQIHTALPECHWNYIASADNPADCASRGLSPVQLIDFKLYWDGPTFLHTSNNLRDNNVQYIAPDQLPEIKTHKPVTLVAQPDEEWYCRFSCYLRMTRVVAWMCRFIMGCRGQPAQLPYLTRKELDQAAVKAARASQLHDFKNLLHELSHNQPVSVKPVARLRPFIDSRGLICVGGRLSKSNLPEGQKHPILLAKKSYISLLLVRHWHDVTGHGGPRVLTSLICRQYWILSVNRLIRTVISNCVRCVRRAAVNPQPVMADLPSSRIVECPPFSRVGVDFAGPMTMKEHRLRKSREYKVYVAVFVCFIVKAVHLEYVSDLSTDAFLAALNRFVARRGMPTDIYTDCGTNFVGAANHMRQLLNDQKCQENLVNTITCTWHFNPPGAPHFGGLWEAAVRSAKTLMVKITGEHTFTIEEFSTILCRVEAILNSRPLVSTSPDPAEADCLTPGHFLIGRPLLSVPEVDYIHSQRPMVQRWKLLNQSVQSFWHRWRREYLHTLQSRSRWTKDAPNIAVNDVVIVKDLPAAPLKWHMARVTEVFPGSDGIVRVVRLQTATGTLTRPVVKVVKLPTD</sequence>
<dbReference type="AlphaFoldDB" id="A0A8B8FJ21"/>
<dbReference type="PANTHER" id="PTHR47331">
    <property type="entry name" value="PHD-TYPE DOMAIN-CONTAINING PROTEIN"/>
    <property type="match status" value="1"/>
</dbReference>
<dbReference type="PANTHER" id="PTHR47331:SF4">
    <property type="entry name" value="PEPTIDASE S1 DOMAIN-CONTAINING PROTEIN"/>
    <property type="match status" value="1"/>
</dbReference>
<dbReference type="RefSeq" id="XP_025410350.1">
    <property type="nucleotide sequence ID" value="XM_025554565.1"/>
</dbReference>
<dbReference type="InterPro" id="IPR008042">
    <property type="entry name" value="Retrotrans_Pao"/>
</dbReference>
<dbReference type="Gene3D" id="3.30.420.10">
    <property type="entry name" value="Ribonuclease H-like superfamily/Ribonuclease H"/>
    <property type="match status" value="1"/>
</dbReference>
<keyword evidence="2" id="KW-1185">Reference proteome</keyword>
<dbReference type="CDD" id="cd01644">
    <property type="entry name" value="RT_pepA17"/>
    <property type="match status" value="1"/>
</dbReference>
<dbReference type="InterPro" id="IPR043502">
    <property type="entry name" value="DNA/RNA_pol_sf"/>
</dbReference>
<dbReference type="GO" id="GO:0015074">
    <property type="term" value="P:DNA integration"/>
    <property type="evidence" value="ECO:0007669"/>
    <property type="project" value="InterPro"/>
</dbReference>
<dbReference type="InterPro" id="IPR041588">
    <property type="entry name" value="Integrase_H2C2"/>
</dbReference>
<accession>A0A8B8FJ21</accession>
<dbReference type="GO" id="GO:0042575">
    <property type="term" value="C:DNA polymerase complex"/>
    <property type="evidence" value="ECO:0007669"/>
    <property type="project" value="UniProtKB-ARBA"/>
</dbReference>
<dbReference type="InterPro" id="IPR036397">
    <property type="entry name" value="RNaseH_sf"/>
</dbReference>
<dbReference type="InterPro" id="IPR012337">
    <property type="entry name" value="RNaseH-like_sf"/>
</dbReference>